<dbReference type="AlphaFoldDB" id="A0A8T2WIE7"/>
<keyword evidence="2" id="KW-1185">Reference proteome</keyword>
<protein>
    <submittedName>
        <fullName evidence="1">Uncharacterized protein</fullName>
    </submittedName>
</protein>
<feature type="non-terminal residue" evidence="1">
    <location>
        <position position="1"/>
    </location>
</feature>
<reference evidence="1" key="1">
    <citation type="journal article" date="2021" name="J. Hered.">
        <title>Genome Assembly of Salicaceae Populus deltoides (Eastern Cottonwood) I-69 Based on Nanopore Sequencing and Hi-C Technologies.</title>
        <authorList>
            <person name="Bai S."/>
            <person name="Wu H."/>
            <person name="Zhang J."/>
            <person name="Pan Z."/>
            <person name="Zhao W."/>
            <person name="Li Z."/>
            <person name="Tong C."/>
        </authorList>
    </citation>
    <scope>NUCLEOTIDE SEQUENCE</scope>
    <source>
        <tissue evidence="1">Leaf</tissue>
    </source>
</reference>
<name>A0A8T2WIE7_POPDE</name>
<accession>A0A8T2WIE7</accession>
<proteinExistence type="predicted"/>
<dbReference type="Proteomes" id="UP000807159">
    <property type="component" value="Chromosome 19"/>
</dbReference>
<dbReference type="EMBL" id="JACEGQ020000019">
    <property type="protein sequence ID" value="KAH8481095.1"/>
    <property type="molecule type" value="Genomic_DNA"/>
</dbReference>
<evidence type="ECO:0000313" key="1">
    <source>
        <dbReference type="EMBL" id="KAH8481095.1"/>
    </source>
</evidence>
<comment type="caution">
    <text evidence="1">The sequence shown here is derived from an EMBL/GenBank/DDBJ whole genome shotgun (WGS) entry which is preliminary data.</text>
</comment>
<evidence type="ECO:0000313" key="2">
    <source>
        <dbReference type="Proteomes" id="UP000807159"/>
    </source>
</evidence>
<gene>
    <name evidence="1" type="ORF">H0E87_031138</name>
</gene>
<sequence length="52" mass="5967">NSSLLRKARGRAHCGWVCGFAVVPYFHTSIRALVERLSGRKEIKGSRYCYEH</sequence>
<organism evidence="1 2">
    <name type="scientific">Populus deltoides</name>
    <name type="common">Eastern poplar</name>
    <name type="synonym">Eastern cottonwood</name>
    <dbReference type="NCBI Taxonomy" id="3696"/>
    <lineage>
        <taxon>Eukaryota</taxon>
        <taxon>Viridiplantae</taxon>
        <taxon>Streptophyta</taxon>
        <taxon>Embryophyta</taxon>
        <taxon>Tracheophyta</taxon>
        <taxon>Spermatophyta</taxon>
        <taxon>Magnoliopsida</taxon>
        <taxon>eudicotyledons</taxon>
        <taxon>Gunneridae</taxon>
        <taxon>Pentapetalae</taxon>
        <taxon>rosids</taxon>
        <taxon>fabids</taxon>
        <taxon>Malpighiales</taxon>
        <taxon>Salicaceae</taxon>
        <taxon>Saliceae</taxon>
        <taxon>Populus</taxon>
    </lineage>
</organism>